<organism evidence="4 5">
    <name type="scientific">Steroidobacter denitrificans</name>
    <dbReference type="NCBI Taxonomy" id="465721"/>
    <lineage>
        <taxon>Bacteria</taxon>
        <taxon>Pseudomonadati</taxon>
        <taxon>Pseudomonadota</taxon>
        <taxon>Gammaproteobacteria</taxon>
        <taxon>Steroidobacterales</taxon>
        <taxon>Steroidobacteraceae</taxon>
        <taxon>Steroidobacter</taxon>
    </lineage>
</organism>
<keyword evidence="2" id="KW-0812">Transmembrane</keyword>
<reference evidence="4 5" key="1">
    <citation type="submission" date="2015-06" db="EMBL/GenBank/DDBJ databases">
        <title>A Comprehensive Approach to Explore the Metabolic and Phylogenetic Diversity of Bacterial Steroid Degradation in the Environment: Testosterone as an Example.</title>
        <authorList>
            <person name="Yang F.-C."/>
            <person name="Chen Y.-L."/>
            <person name="Yu C.-P."/>
            <person name="Tang S.-L."/>
            <person name="Wang P.-H."/>
            <person name="Ismail W."/>
            <person name="Wang C.-H."/>
            <person name="Yang C.-Y."/>
            <person name="Chiang Y.-R."/>
        </authorList>
    </citation>
    <scope>NUCLEOTIDE SEQUENCE [LARGE SCALE GENOMIC DNA]</scope>
    <source>
        <strain evidence="4 5">DSM 18526</strain>
    </source>
</reference>
<dbReference type="PANTHER" id="PTHR30576:SF20">
    <property type="entry name" value="QUINOVOSAMINEPHOSPHOTRANSFERAE-RELATED"/>
    <property type="match status" value="1"/>
</dbReference>
<dbReference type="STRING" id="465721.ACG33_04830"/>
<evidence type="ECO:0000256" key="2">
    <source>
        <dbReference type="SAM" id="Phobius"/>
    </source>
</evidence>
<dbReference type="Proteomes" id="UP000070250">
    <property type="component" value="Chromosome"/>
</dbReference>
<dbReference type="EMBL" id="CP011971">
    <property type="protein sequence ID" value="AMN46438.1"/>
    <property type="molecule type" value="Genomic_DNA"/>
</dbReference>
<dbReference type="PATRIC" id="fig|465721.4.peg.1031"/>
<evidence type="ECO:0000313" key="5">
    <source>
        <dbReference type="Proteomes" id="UP000070250"/>
    </source>
</evidence>
<keyword evidence="5" id="KW-1185">Reference proteome</keyword>
<dbReference type="Pfam" id="PF02397">
    <property type="entry name" value="Bac_transf"/>
    <property type="match status" value="1"/>
</dbReference>
<dbReference type="InterPro" id="IPR003362">
    <property type="entry name" value="Bact_transf"/>
</dbReference>
<dbReference type="PANTHER" id="PTHR30576">
    <property type="entry name" value="COLANIC BIOSYNTHESIS UDP-GLUCOSE LIPID CARRIER TRANSFERASE"/>
    <property type="match status" value="1"/>
</dbReference>
<dbReference type="OrthoDB" id="9808602at2"/>
<keyword evidence="4" id="KW-0808">Transferase</keyword>
<dbReference type="KEGG" id="sdf:ACG33_04830"/>
<comment type="similarity">
    <text evidence="1">Belongs to the bacterial sugar transferase family.</text>
</comment>
<keyword evidence="2" id="KW-0472">Membrane</keyword>
<evidence type="ECO:0000256" key="1">
    <source>
        <dbReference type="ARBA" id="ARBA00006464"/>
    </source>
</evidence>
<keyword evidence="2" id="KW-1133">Transmembrane helix</keyword>
<feature type="domain" description="Bacterial sugar transferase" evidence="3">
    <location>
        <begin position="2"/>
        <end position="194"/>
    </location>
</feature>
<sequence length="233" mass="25985">MKRALDIVLSLCGLLILSPVLLIISLLIFFYDFHSPFYVAPRVGKDGKLFRMIKFRSMVVDADSTGVTSTSTSDSRITPVGHFVRRCKLDEIVQLWNVLLGHMSLVGPRPNVKSGTDVYTAAERHLLSVRPGITDFASIVFADEGDILRGHADADGAYDRLIRPWKSRLGLFYIDHCSLFLDCKLIVTTILAVVSRRSALRIVASELSRRHAPDDLIRISLRNEALIPCVPPL</sequence>
<protein>
    <submittedName>
        <fullName evidence="4">Sugar transferase</fullName>
    </submittedName>
</protein>
<dbReference type="GO" id="GO:0016780">
    <property type="term" value="F:phosphotransferase activity, for other substituted phosphate groups"/>
    <property type="evidence" value="ECO:0007669"/>
    <property type="project" value="TreeGrafter"/>
</dbReference>
<proteinExistence type="inferred from homology"/>
<dbReference type="AlphaFoldDB" id="A0A127FA09"/>
<evidence type="ECO:0000313" key="4">
    <source>
        <dbReference type="EMBL" id="AMN46438.1"/>
    </source>
</evidence>
<name>A0A127FA09_STEDE</name>
<dbReference type="RefSeq" id="WP_066919177.1">
    <property type="nucleotide sequence ID" value="NZ_CP011971.1"/>
</dbReference>
<evidence type="ECO:0000259" key="3">
    <source>
        <dbReference type="Pfam" id="PF02397"/>
    </source>
</evidence>
<gene>
    <name evidence="4" type="ORF">ACG33_04830</name>
</gene>
<feature type="transmembrane region" description="Helical" evidence="2">
    <location>
        <begin position="7"/>
        <end position="31"/>
    </location>
</feature>
<accession>A0A127FA09</accession>